<sequence>MPLPLMKAILHTSDNKVDYIAQTCAMQRFPKAGNKLSGPDPYRAHDHGHARVPRVSLQLAS</sequence>
<proteinExistence type="predicted"/>
<reference evidence="2" key="1">
    <citation type="submission" date="2014-09" db="EMBL/GenBank/DDBJ databases">
        <authorList>
            <person name="Magalhaes I.L.F."/>
            <person name="Oliveira U."/>
            <person name="Santos F.R."/>
            <person name="Vidigal T.H.D.A."/>
            <person name="Brescovit A.D."/>
            <person name="Santos A.J."/>
        </authorList>
    </citation>
    <scope>NUCLEOTIDE SEQUENCE</scope>
    <source>
        <tissue evidence="2">Shoot tissue taken approximately 20 cm above the soil surface</tissue>
    </source>
</reference>
<name>A0A0A9E0W1_ARUDO</name>
<organism evidence="2">
    <name type="scientific">Arundo donax</name>
    <name type="common">Giant reed</name>
    <name type="synonym">Donax arundinaceus</name>
    <dbReference type="NCBI Taxonomy" id="35708"/>
    <lineage>
        <taxon>Eukaryota</taxon>
        <taxon>Viridiplantae</taxon>
        <taxon>Streptophyta</taxon>
        <taxon>Embryophyta</taxon>
        <taxon>Tracheophyta</taxon>
        <taxon>Spermatophyta</taxon>
        <taxon>Magnoliopsida</taxon>
        <taxon>Liliopsida</taxon>
        <taxon>Poales</taxon>
        <taxon>Poaceae</taxon>
        <taxon>PACMAD clade</taxon>
        <taxon>Arundinoideae</taxon>
        <taxon>Arundineae</taxon>
        <taxon>Arundo</taxon>
    </lineage>
</organism>
<evidence type="ECO:0000313" key="2">
    <source>
        <dbReference type="EMBL" id="JAD92628.1"/>
    </source>
</evidence>
<accession>A0A0A9E0W1</accession>
<protein>
    <submittedName>
        <fullName evidence="2">Uncharacterized protein</fullName>
    </submittedName>
</protein>
<reference evidence="2" key="2">
    <citation type="journal article" date="2015" name="Data Brief">
        <title>Shoot transcriptome of the giant reed, Arundo donax.</title>
        <authorList>
            <person name="Barrero R.A."/>
            <person name="Guerrero F.D."/>
            <person name="Moolhuijzen P."/>
            <person name="Goolsby J.A."/>
            <person name="Tidwell J."/>
            <person name="Bellgard S.E."/>
            <person name="Bellgard M.I."/>
        </authorList>
    </citation>
    <scope>NUCLEOTIDE SEQUENCE</scope>
    <source>
        <tissue evidence="2">Shoot tissue taken approximately 20 cm above the soil surface</tissue>
    </source>
</reference>
<dbReference type="AlphaFoldDB" id="A0A0A9E0W1"/>
<evidence type="ECO:0000256" key="1">
    <source>
        <dbReference type="SAM" id="MobiDB-lite"/>
    </source>
</evidence>
<dbReference type="EMBL" id="GBRH01205267">
    <property type="protein sequence ID" value="JAD92628.1"/>
    <property type="molecule type" value="Transcribed_RNA"/>
</dbReference>
<feature type="region of interest" description="Disordered" evidence="1">
    <location>
        <begin position="31"/>
        <end position="61"/>
    </location>
</feature>